<dbReference type="AlphaFoldDB" id="A0A0S2KKB4"/>
<dbReference type="Proteomes" id="UP000056252">
    <property type="component" value="Chromosome"/>
</dbReference>
<accession>A0A0S2KKB4</accession>
<dbReference type="RefSeq" id="WP_025066504.1">
    <property type="nucleotide sequence ID" value="NZ_CP013195.1"/>
</dbReference>
<protein>
    <submittedName>
        <fullName evidence="1">Uncharacterized protein</fullName>
    </submittedName>
</protein>
<proteinExistence type="predicted"/>
<name>A0A0S2KKB4_9BACT</name>
<reference evidence="2" key="1">
    <citation type="submission" date="2015-11" db="EMBL/GenBank/DDBJ databases">
        <authorList>
            <person name="Holder M.E."/>
            <person name="Ajami N.J."/>
            <person name="Petrosino J.F."/>
        </authorList>
    </citation>
    <scope>NUCLEOTIDE SEQUENCE [LARGE SCALE GENOMIC DNA]</scope>
    <source>
        <strain evidence="2">F0113</strain>
    </source>
</reference>
<evidence type="ECO:0000313" key="2">
    <source>
        <dbReference type="Proteomes" id="UP000056252"/>
    </source>
</evidence>
<gene>
    <name evidence="1" type="ORF">AS203_06345</name>
</gene>
<sequence length="218" mass="25659">MEKITLDNFDAEYVDCIEEQEIDKFVCREMSRQIHRYIKGMSGSKQIMEKFEERLSTLSLAEKEEALARYIDLNRKAIRGLDFKIVLARSMANYCDTFDYLLTLVNNKRKMVYYLNRIKEKYVRFHQVFEQDGKFGIKDYKGDILIQPLYSFLRTCYVYVDDLKEMPIIAEKAGKVGLVLPDYHDTVVADFVYDDIALRDEPPYFEATKDGKTVLLDV</sequence>
<keyword evidence="2" id="KW-1185">Reference proteome</keyword>
<dbReference type="EMBL" id="CP013195">
    <property type="protein sequence ID" value="ALO48744.1"/>
    <property type="molecule type" value="Genomic_DNA"/>
</dbReference>
<organism evidence="1 2">
    <name type="scientific">Hoylesella enoeca</name>
    <dbReference type="NCBI Taxonomy" id="76123"/>
    <lineage>
        <taxon>Bacteria</taxon>
        <taxon>Pseudomonadati</taxon>
        <taxon>Bacteroidota</taxon>
        <taxon>Bacteroidia</taxon>
        <taxon>Bacteroidales</taxon>
        <taxon>Prevotellaceae</taxon>
        <taxon>Hoylesella</taxon>
    </lineage>
</organism>
<dbReference type="OrthoDB" id="5464673at2"/>
<dbReference type="STRING" id="76123.AS203_06345"/>
<evidence type="ECO:0000313" key="1">
    <source>
        <dbReference type="EMBL" id="ALO48744.1"/>
    </source>
</evidence>
<dbReference type="KEGG" id="peo:AS203_06345"/>